<evidence type="ECO:0000259" key="2">
    <source>
        <dbReference type="Pfam" id="PF00296"/>
    </source>
</evidence>
<proteinExistence type="predicted"/>
<dbReference type="PANTHER" id="PTHR43244:SF1">
    <property type="entry name" value="5,10-METHYLENETETRAHYDROMETHANOPTERIN REDUCTASE"/>
    <property type="match status" value="1"/>
</dbReference>
<dbReference type="RefSeq" id="WP_120742175.1">
    <property type="nucleotide sequence ID" value="NZ_CP032568.1"/>
</dbReference>
<feature type="domain" description="Luciferase-like" evidence="2">
    <location>
        <begin position="13"/>
        <end position="232"/>
    </location>
</feature>
<dbReference type="GO" id="GO:0016705">
    <property type="term" value="F:oxidoreductase activity, acting on paired donors, with incorporation or reduction of molecular oxygen"/>
    <property type="evidence" value="ECO:0007669"/>
    <property type="project" value="InterPro"/>
</dbReference>
<protein>
    <submittedName>
        <fullName evidence="3">LLM class flavin-dependent oxidoreductase</fullName>
    </submittedName>
</protein>
<keyword evidence="1" id="KW-0560">Oxidoreductase</keyword>
<dbReference type="Proteomes" id="UP000267164">
    <property type="component" value="Chromosome"/>
</dbReference>
<reference evidence="3 4" key="1">
    <citation type="submission" date="2018-09" db="EMBL/GenBank/DDBJ databases">
        <title>Nocardia yunnanensis sp. nov., an actinomycete isolated from a soil sample.</title>
        <authorList>
            <person name="Zhang J."/>
        </authorList>
    </citation>
    <scope>NUCLEOTIDE SEQUENCE [LARGE SCALE GENOMIC DNA]</scope>
    <source>
        <strain evidence="3 4">CFHS0054</strain>
    </source>
</reference>
<dbReference type="SUPFAM" id="SSF51679">
    <property type="entry name" value="Bacterial luciferase-like"/>
    <property type="match status" value="1"/>
</dbReference>
<dbReference type="OrthoDB" id="9775082at2"/>
<dbReference type="Gene3D" id="3.20.20.30">
    <property type="entry name" value="Luciferase-like domain"/>
    <property type="match status" value="1"/>
</dbReference>
<name>A0A386ZJG4_9NOCA</name>
<evidence type="ECO:0000313" key="3">
    <source>
        <dbReference type="EMBL" id="AYF77576.1"/>
    </source>
</evidence>
<dbReference type="KEGG" id="nyu:D7D52_31415"/>
<evidence type="ECO:0000313" key="4">
    <source>
        <dbReference type="Proteomes" id="UP000267164"/>
    </source>
</evidence>
<dbReference type="CDD" id="cd01097">
    <property type="entry name" value="Tetrahydromethanopterin_reductase"/>
    <property type="match status" value="1"/>
</dbReference>
<dbReference type="PANTHER" id="PTHR43244">
    <property type="match status" value="1"/>
</dbReference>
<dbReference type="InterPro" id="IPR050564">
    <property type="entry name" value="F420-G6PD/mer"/>
</dbReference>
<sequence length="297" mass="31228">MQARFGISIPPVAAALPDVIDMAVAADAEGLDLVGIQDHPYNAEFGDAFAVIGACLAATGLVSIYPGVANLPLRTPAMLAKQAATFDLLSGGRFELGLGSGAFESGVIGMGGPARKGRAALMALAEGIAIIRAEWRPGQLVSVVGTEYTVQGIEGGPAPAHDIGIWLGAMGPHALDLIGSAADGWVAPLPNWMPWEQWADANARIDAVARSVGRDPRTITRLAALPGVVSDRPLHPRPRGSDPIHGSPQEWADIIVWLAREAGFDTFIYWPPGFDVDQVQRFARQVVPLARNLLGDG</sequence>
<evidence type="ECO:0000256" key="1">
    <source>
        <dbReference type="ARBA" id="ARBA00023002"/>
    </source>
</evidence>
<accession>A0A386ZJG4</accession>
<dbReference type="InterPro" id="IPR011251">
    <property type="entry name" value="Luciferase-like_dom"/>
</dbReference>
<dbReference type="EMBL" id="CP032568">
    <property type="protein sequence ID" value="AYF77576.1"/>
    <property type="molecule type" value="Genomic_DNA"/>
</dbReference>
<keyword evidence="4" id="KW-1185">Reference proteome</keyword>
<gene>
    <name evidence="3" type="ORF">D7D52_31415</name>
</gene>
<organism evidence="3 4">
    <name type="scientific">Nocardia yunnanensis</name>
    <dbReference type="NCBI Taxonomy" id="2382165"/>
    <lineage>
        <taxon>Bacteria</taxon>
        <taxon>Bacillati</taxon>
        <taxon>Actinomycetota</taxon>
        <taxon>Actinomycetes</taxon>
        <taxon>Mycobacteriales</taxon>
        <taxon>Nocardiaceae</taxon>
        <taxon>Nocardia</taxon>
    </lineage>
</organism>
<dbReference type="Pfam" id="PF00296">
    <property type="entry name" value="Bac_luciferase"/>
    <property type="match status" value="1"/>
</dbReference>
<dbReference type="InterPro" id="IPR036661">
    <property type="entry name" value="Luciferase-like_sf"/>
</dbReference>
<dbReference type="AlphaFoldDB" id="A0A386ZJG4"/>